<evidence type="ECO:0000313" key="10">
    <source>
        <dbReference type="Proteomes" id="UP001152755"/>
    </source>
</evidence>
<keyword evidence="5 7" id="KW-1133">Transmembrane helix</keyword>
<evidence type="ECO:0000256" key="2">
    <source>
        <dbReference type="ARBA" id="ARBA00010792"/>
    </source>
</evidence>
<protein>
    <submittedName>
        <fullName evidence="9">DedA family protein</fullName>
    </submittedName>
</protein>
<dbReference type="InterPro" id="IPR032816">
    <property type="entry name" value="VTT_dom"/>
</dbReference>
<keyword evidence="10" id="KW-1185">Reference proteome</keyword>
<dbReference type="Proteomes" id="UP001152755">
    <property type="component" value="Unassembled WGS sequence"/>
</dbReference>
<gene>
    <name evidence="9" type="ORF">NVS88_13905</name>
</gene>
<name>A0A9X4RI02_9ACTN</name>
<comment type="similarity">
    <text evidence="2 7">Belongs to the DedA family.</text>
</comment>
<dbReference type="RefSeq" id="WP_332520151.1">
    <property type="nucleotide sequence ID" value="NZ_JANRHA010000009.1"/>
</dbReference>
<dbReference type="PANTHER" id="PTHR30353:SF15">
    <property type="entry name" value="INNER MEMBRANE PROTEIN YABI"/>
    <property type="match status" value="1"/>
</dbReference>
<sequence>MGLAADGFGPLQSAGPVMVWLIVLVFVFLECAVIVGLFLPGDSLLITAGVVLAAHGSEAQVWLLAVGAMTAAIVGNQVGYHLGHKHGHRVIARRSGRCLNAKNLHRCSQVMERHGFWGVLIARWIPFVRTLCPLVAGAAHMNRRTFTIASSIGAVFWAPVIPLIGYYGGGQLGKVPWLMPAVTAALVVALIAGTAIGLRHYRQEMAKPPETVEI</sequence>
<evidence type="ECO:0000256" key="1">
    <source>
        <dbReference type="ARBA" id="ARBA00004651"/>
    </source>
</evidence>
<evidence type="ECO:0000256" key="7">
    <source>
        <dbReference type="RuleBase" id="RU367016"/>
    </source>
</evidence>
<organism evidence="9 10">
    <name type="scientific">Speluncibacter jeojiensis</name>
    <dbReference type="NCBI Taxonomy" id="2710754"/>
    <lineage>
        <taxon>Bacteria</taxon>
        <taxon>Bacillati</taxon>
        <taxon>Actinomycetota</taxon>
        <taxon>Actinomycetes</taxon>
        <taxon>Mycobacteriales</taxon>
        <taxon>Speluncibacteraceae</taxon>
        <taxon>Speluncibacter</taxon>
    </lineage>
</organism>
<evidence type="ECO:0000259" key="8">
    <source>
        <dbReference type="Pfam" id="PF09335"/>
    </source>
</evidence>
<proteinExistence type="inferred from homology"/>
<feature type="domain" description="VTT" evidence="8">
    <location>
        <begin position="39"/>
        <end position="166"/>
    </location>
</feature>
<evidence type="ECO:0000313" key="9">
    <source>
        <dbReference type="EMBL" id="MDG3015651.1"/>
    </source>
</evidence>
<feature type="transmembrane region" description="Helical" evidence="7">
    <location>
        <begin position="59"/>
        <end position="79"/>
    </location>
</feature>
<dbReference type="Pfam" id="PF09335">
    <property type="entry name" value="VTT_dom"/>
    <property type="match status" value="1"/>
</dbReference>
<evidence type="ECO:0000256" key="4">
    <source>
        <dbReference type="ARBA" id="ARBA00022692"/>
    </source>
</evidence>
<keyword evidence="6 7" id="KW-0472">Membrane</keyword>
<evidence type="ECO:0000256" key="3">
    <source>
        <dbReference type="ARBA" id="ARBA00022475"/>
    </source>
</evidence>
<keyword evidence="4 7" id="KW-0812">Transmembrane</keyword>
<evidence type="ECO:0000256" key="5">
    <source>
        <dbReference type="ARBA" id="ARBA00022989"/>
    </source>
</evidence>
<reference evidence="9" key="1">
    <citation type="submission" date="2022-08" db="EMBL/GenBank/DDBJ databases">
        <title>Genome analysis of Corynebacteriales strain.</title>
        <authorList>
            <person name="Lee S.D."/>
        </authorList>
    </citation>
    <scope>NUCLEOTIDE SEQUENCE</scope>
    <source>
        <strain evidence="9">D3-21</strain>
    </source>
</reference>
<dbReference type="InterPro" id="IPR032818">
    <property type="entry name" value="DedA-like"/>
</dbReference>
<dbReference type="PANTHER" id="PTHR30353">
    <property type="entry name" value="INNER MEMBRANE PROTEIN DEDA-RELATED"/>
    <property type="match status" value="1"/>
</dbReference>
<dbReference type="GO" id="GO:0005886">
    <property type="term" value="C:plasma membrane"/>
    <property type="evidence" value="ECO:0007669"/>
    <property type="project" value="UniProtKB-SubCell"/>
</dbReference>
<accession>A0A9X4RI02</accession>
<feature type="transmembrane region" description="Helical" evidence="7">
    <location>
        <begin position="17"/>
        <end position="39"/>
    </location>
</feature>
<keyword evidence="3 7" id="KW-1003">Cell membrane</keyword>
<comment type="caution">
    <text evidence="9">The sequence shown here is derived from an EMBL/GenBank/DDBJ whole genome shotgun (WGS) entry which is preliminary data.</text>
</comment>
<evidence type="ECO:0000256" key="6">
    <source>
        <dbReference type="ARBA" id="ARBA00023136"/>
    </source>
</evidence>
<dbReference type="AlphaFoldDB" id="A0A9X4RI02"/>
<comment type="subcellular location">
    <subcellularLocation>
        <location evidence="1 7">Cell membrane</location>
        <topology evidence="1 7">Multi-pass membrane protein</topology>
    </subcellularLocation>
</comment>
<feature type="transmembrane region" description="Helical" evidence="7">
    <location>
        <begin position="177"/>
        <end position="198"/>
    </location>
</feature>
<feature type="transmembrane region" description="Helical" evidence="7">
    <location>
        <begin position="146"/>
        <end position="165"/>
    </location>
</feature>
<dbReference type="EMBL" id="JANRHA010000009">
    <property type="protein sequence ID" value="MDG3015651.1"/>
    <property type="molecule type" value="Genomic_DNA"/>
</dbReference>